<feature type="transmembrane region" description="Helical" evidence="1">
    <location>
        <begin position="98"/>
        <end position="117"/>
    </location>
</feature>
<proteinExistence type="predicted"/>
<gene>
    <name evidence="2" type="ORF">J2T09_000703</name>
</gene>
<evidence type="ECO:0000313" key="2">
    <source>
        <dbReference type="EMBL" id="MDP9835961.1"/>
    </source>
</evidence>
<name>A0ABT9PNC1_9HYPH</name>
<evidence type="ECO:0000313" key="3">
    <source>
        <dbReference type="Proteomes" id="UP001241472"/>
    </source>
</evidence>
<keyword evidence="1" id="KW-0812">Transmembrane</keyword>
<comment type="caution">
    <text evidence="2">The sequence shown here is derived from an EMBL/GenBank/DDBJ whole genome shotgun (WGS) entry which is preliminary data.</text>
</comment>
<accession>A0ABT9PNC1</accession>
<dbReference type="RefSeq" id="WP_306831132.1">
    <property type="nucleotide sequence ID" value="NZ_JAUSRF010000002.1"/>
</dbReference>
<dbReference type="Proteomes" id="UP001241472">
    <property type="component" value="Unassembled WGS sequence"/>
</dbReference>
<dbReference type="EMBL" id="JAUSRF010000002">
    <property type="protein sequence ID" value="MDP9835961.1"/>
    <property type="molecule type" value="Genomic_DNA"/>
</dbReference>
<protein>
    <submittedName>
        <fullName evidence="2">Uncharacterized protein</fullName>
    </submittedName>
</protein>
<keyword evidence="1" id="KW-0472">Membrane</keyword>
<organism evidence="2 3">
    <name type="scientific">Neorhizobium huautlense</name>
    <dbReference type="NCBI Taxonomy" id="67774"/>
    <lineage>
        <taxon>Bacteria</taxon>
        <taxon>Pseudomonadati</taxon>
        <taxon>Pseudomonadota</taxon>
        <taxon>Alphaproteobacteria</taxon>
        <taxon>Hyphomicrobiales</taxon>
        <taxon>Rhizobiaceae</taxon>
        <taxon>Rhizobium/Agrobacterium group</taxon>
        <taxon>Neorhizobium</taxon>
    </lineage>
</organism>
<keyword evidence="1" id="KW-1133">Transmembrane helix</keyword>
<keyword evidence="3" id="KW-1185">Reference proteome</keyword>
<feature type="transmembrane region" description="Helical" evidence="1">
    <location>
        <begin position="22"/>
        <end position="45"/>
    </location>
</feature>
<evidence type="ECO:0000256" key="1">
    <source>
        <dbReference type="SAM" id="Phobius"/>
    </source>
</evidence>
<feature type="transmembrane region" description="Helical" evidence="1">
    <location>
        <begin position="57"/>
        <end position="78"/>
    </location>
</feature>
<sequence length="120" mass="12629">MLPGFFVSSGHDGVACVLTGGFMHQLICFSILLVVAVLFNAVAAAKMASDGNWGEAVGQLFFGPLVFFYVTHSVIYFATRLIRGPAAVASYSASRLNYIAFVITLLGILGAAAQRATPPV</sequence>
<reference evidence="2 3" key="1">
    <citation type="submission" date="2023-07" db="EMBL/GenBank/DDBJ databases">
        <title>Sorghum-associated microbial communities from plants grown in Nebraska, USA.</title>
        <authorList>
            <person name="Schachtman D."/>
        </authorList>
    </citation>
    <scope>NUCLEOTIDE SEQUENCE [LARGE SCALE GENOMIC DNA]</scope>
    <source>
        <strain evidence="2 3">DS1307</strain>
    </source>
</reference>